<evidence type="ECO:0000256" key="1">
    <source>
        <dbReference type="ARBA" id="ARBA00010319"/>
    </source>
</evidence>
<dbReference type="STRING" id="6336.A0A0V0RKE5"/>
<sequence>MDTEVVYEFINEKCPWAKLPKYILGNSAKEYEKLILEYSVMNQLRYKTNLVREVRNNEEQYYELMLGYSRDHLMLFPYHLSDVIIKGLRITPFQYYFDMMLDLMVQEKSYDTLPNFTAADCLRLLGIGRNRYINLMNDSRSLKKQNRQKTVRSLLPHVPIKVDIQPWWIVQNGSILVNDVRHLPKEEKMVIDHVIDSGPTEVANFDMDVIQNLYKRGLIYFDVPVSKKDRIVGKLTGDYFERTLYKIFVSMDKHTNAEQLAQVLRVDLNLVLNAISVFYRLGIAYRAPAELEIQPNRSTDGGLNSSRKQSGEGSLVDLFYDEMISDCNSKLSLQNQNIHSNADMCASSTVDNLESKRIAFMFDSSLTAILMMGNLSNGLKCHAVTLFEVGKLGDESLNSFLSDLAEAPCLTDVEMERHNEYLQVLRCTIEYLRSFAELDLIRCGSLLGLDSAARMRLLCKNYRLLISMAPLRIDVSLINPSAVATIGSLNAEFTSPWFQLYIYKTIGSGPLSLLLRRGTRLKCLPNPFKKYSHLIVTSWAHDPTVITINSCLFTINEMLQHNAVFVQATNCSLEDLQILHIPFPESVQKRTVDEESTATTTTTGSLEQHPYFWKIVESLDLTATCGYVTMIRIGCSSKLHCGKSQKEAEGEDGKKRGLMMTFGPSAMNSKDPRKTPSTCNSDTVDHYCCWTLYDCIFGVPLFDKRLNESICEKLLTFQLVNSTNAKSLLTSNTNLLHQVKAFIANYQAESIPQPRHGDDNAAPYPEVNLLYHEGEVTIWDPPPLVFISCPRWGYCSRCCVCVVGGRGEGSLASLVSEWASGIRLYSPLLAAVLHPYCGIFSPFLSNRGQRSRRSPPNLACHSTRRRYELRSTQIDMLKSMPDVIVKLRFSWWIMQIRSSHCQCRSNDFADRSADPNPIRSDPIVRFISIHFLLGPQVQMVQLGKWRSVESESAGSAAGRVECVKAAPLMRAVHLL</sequence>
<keyword evidence="5" id="KW-1185">Reference proteome</keyword>
<evidence type="ECO:0000259" key="3">
    <source>
        <dbReference type="Pfam" id="PF14648"/>
    </source>
</evidence>
<dbReference type="InterPro" id="IPR039199">
    <property type="entry name" value="FAM91"/>
</dbReference>
<dbReference type="InterPro" id="IPR028097">
    <property type="entry name" value="FAM91_C_dom"/>
</dbReference>
<dbReference type="EMBL" id="JYDL01000144">
    <property type="protein sequence ID" value="KRX14972.1"/>
    <property type="molecule type" value="Genomic_DNA"/>
</dbReference>
<name>A0A0V0RKE5_9BILA</name>
<dbReference type="AlphaFoldDB" id="A0A0V0RKE5"/>
<accession>A0A0V0RKE5</accession>
<dbReference type="InterPro" id="IPR028091">
    <property type="entry name" value="FAM91_N_dom"/>
</dbReference>
<dbReference type="Proteomes" id="UP000054630">
    <property type="component" value="Unassembled WGS sequence"/>
</dbReference>
<evidence type="ECO:0000313" key="4">
    <source>
        <dbReference type="EMBL" id="KRX14972.1"/>
    </source>
</evidence>
<reference evidence="4 5" key="1">
    <citation type="submission" date="2015-01" db="EMBL/GenBank/DDBJ databases">
        <title>Evolution of Trichinella species and genotypes.</title>
        <authorList>
            <person name="Korhonen P.K."/>
            <person name="Edoardo P."/>
            <person name="Giuseppe L.R."/>
            <person name="Gasser R.B."/>
        </authorList>
    </citation>
    <scope>NUCLEOTIDE SEQUENCE [LARGE SCALE GENOMIC DNA]</scope>
    <source>
        <strain evidence="4">ISS37</strain>
    </source>
</reference>
<protein>
    <submittedName>
        <fullName evidence="4">Protein FAM91A1</fullName>
    </submittedName>
</protein>
<evidence type="ECO:0000259" key="2">
    <source>
        <dbReference type="Pfam" id="PF14647"/>
    </source>
</evidence>
<dbReference type="OrthoDB" id="275996at2759"/>
<feature type="domain" description="FAM91 C-terminal" evidence="3">
    <location>
        <begin position="355"/>
        <end position="754"/>
    </location>
</feature>
<gene>
    <name evidence="4" type="primary">fam91a1</name>
    <name evidence="4" type="ORF">T07_9092</name>
</gene>
<dbReference type="PANTHER" id="PTHR28441:SF2">
    <property type="entry name" value="PROTEIN FAM91A1"/>
    <property type="match status" value="1"/>
</dbReference>
<organism evidence="4 5">
    <name type="scientific">Trichinella nelsoni</name>
    <dbReference type="NCBI Taxonomy" id="6336"/>
    <lineage>
        <taxon>Eukaryota</taxon>
        <taxon>Metazoa</taxon>
        <taxon>Ecdysozoa</taxon>
        <taxon>Nematoda</taxon>
        <taxon>Enoplea</taxon>
        <taxon>Dorylaimia</taxon>
        <taxon>Trichinellida</taxon>
        <taxon>Trichinellidae</taxon>
        <taxon>Trichinella</taxon>
    </lineage>
</organism>
<comment type="similarity">
    <text evidence="1">Belongs to the FAM91 family.</text>
</comment>
<dbReference type="Pfam" id="PF14648">
    <property type="entry name" value="FAM91_C"/>
    <property type="match status" value="1"/>
</dbReference>
<feature type="domain" description="FAM91 N-terminal" evidence="2">
    <location>
        <begin position="10"/>
        <end position="289"/>
    </location>
</feature>
<proteinExistence type="inferred from homology"/>
<evidence type="ECO:0000313" key="5">
    <source>
        <dbReference type="Proteomes" id="UP000054630"/>
    </source>
</evidence>
<dbReference type="Pfam" id="PF14647">
    <property type="entry name" value="FAM91_N"/>
    <property type="match status" value="1"/>
</dbReference>
<comment type="caution">
    <text evidence="4">The sequence shown here is derived from an EMBL/GenBank/DDBJ whole genome shotgun (WGS) entry which is preliminary data.</text>
</comment>
<dbReference type="PANTHER" id="PTHR28441">
    <property type="entry name" value="PROTEIN FAM91A1"/>
    <property type="match status" value="1"/>
</dbReference>